<dbReference type="Proteomes" id="UP000593566">
    <property type="component" value="Unassembled WGS sequence"/>
</dbReference>
<keyword evidence="2" id="KW-1185">Reference proteome</keyword>
<proteinExistence type="predicted"/>
<gene>
    <name evidence="1" type="ORF">HO133_008948</name>
</gene>
<dbReference type="GeneID" id="59337343"/>
<dbReference type="AlphaFoldDB" id="A0A8H6FFM1"/>
<sequence length="110" mass="12568">MDEWEEYWAAIEREASQVLFNGNRLVRTNSCGPILSANAFEKLGEGHALPVLAANDSAKRFKRHVMEIVLLWEYEDCGYRFIDDAYVADPESPYFENGFVVAGDDLPRFC</sequence>
<dbReference type="RefSeq" id="XP_037154636.1">
    <property type="nucleotide sequence ID" value="XM_037299810.1"/>
</dbReference>
<dbReference type="EMBL" id="JACCJB010000006">
    <property type="protein sequence ID" value="KAF6226083.1"/>
    <property type="molecule type" value="Genomic_DNA"/>
</dbReference>
<evidence type="ECO:0000313" key="1">
    <source>
        <dbReference type="EMBL" id="KAF6226083.1"/>
    </source>
</evidence>
<comment type="caution">
    <text evidence="1">The sequence shown here is derived from an EMBL/GenBank/DDBJ whole genome shotgun (WGS) entry which is preliminary data.</text>
</comment>
<name>A0A8H6FFM1_9LECA</name>
<accession>A0A8H6FFM1</accession>
<organism evidence="1 2">
    <name type="scientific">Letharia lupina</name>
    <dbReference type="NCBI Taxonomy" id="560253"/>
    <lineage>
        <taxon>Eukaryota</taxon>
        <taxon>Fungi</taxon>
        <taxon>Dikarya</taxon>
        <taxon>Ascomycota</taxon>
        <taxon>Pezizomycotina</taxon>
        <taxon>Lecanoromycetes</taxon>
        <taxon>OSLEUM clade</taxon>
        <taxon>Lecanoromycetidae</taxon>
        <taxon>Lecanorales</taxon>
        <taxon>Lecanorineae</taxon>
        <taxon>Parmeliaceae</taxon>
        <taxon>Letharia</taxon>
    </lineage>
</organism>
<reference evidence="1 2" key="1">
    <citation type="journal article" date="2020" name="Genomics">
        <title>Complete, high-quality genomes from long-read metagenomic sequencing of two wolf lichen thalli reveals enigmatic genome architecture.</title>
        <authorList>
            <person name="McKenzie S.K."/>
            <person name="Walston R.F."/>
            <person name="Allen J.L."/>
        </authorList>
    </citation>
    <scope>NUCLEOTIDE SEQUENCE [LARGE SCALE GENOMIC DNA]</scope>
    <source>
        <strain evidence="1">WasteWater1</strain>
    </source>
</reference>
<protein>
    <submittedName>
        <fullName evidence="1">Uncharacterized protein</fullName>
    </submittedName>
</protein>
<evidence type="ECO:0000313" key="2">
    <source>
        <dbReference type="Proteomes" id="UP000593566"/>
    </source>
</evidence>